<comment type="caution">
    <text evidence="11">The sequence shown here is derived from an EMBL/GenBank/DDBJ whole genome shotgun (WGS) entry which is preliminary data.</text>
</comment>
<dbReference type="Gene3D" id="3.30.360.80">
    <property type="match status" value="1"/>
</dbReference>
<keyword evidence="8" id="KW-0804">Transcription</keyword>
<dbReference type="Gene3D" id="6.10.140.1500">
    <property type="match status" value="1"/>
</dbReference>
<dbReference type="InterPro" id="IPR040766">
    <property type="entry name" value="Tudor_2_RapA"/>
</dbReference>
<keyword evidence="4" id="KW-0067">ATP-binding</keyword>
<dbReference type="SUPFAM" id="SSF52540">
    <property type="entry name" value="P-loop containing nucleoside triphosphate hydrolases"/>
    <property type="match status" value="2"/>
</dbReference>
<evidence type="ECO:0000256" key="7">
    <source>
        <dbReference type="ARBA" id="ARBA00023159"/>
    </source>
</evidence>
<dbReference type="Gene3D" id="2.30.30.140">
    <property type="match status" value="1"/>
</dbReference>
<protein>
    <submittedName>
        <fullName evidence="11">RNA polymerase-associated protein RapA</fullName>
    </submittedName>
</protein>
<evidence type="ECO:0000313" key="11">
    <source>
        <dbReference type="EMBL" id="GAA5494015.1"/>
    </source>
</evidence>
<dbReference type="EMBL" id="BAABRL010000001">
    <property type="protein sequence ID" value="GAA5494015.1"/>
    <property type="molecule type" value="Genomic_DNA"/>
</dbReference>
<dbReference type="InterPro" id="IPR014001">
    <property type="entry name" value="Helicase_ATP-bd"/>
</dbReference>
<dbReference type="PANTHER" id="PTHR45766:SF6">
    <property type="entry name" value="SWI_SNF-RELATED MATRIX-ASSOCIATED ACTIN-DEPENDENT REGULATOR OF CHROMATIN SUBFAMILY A-LIKE PROTEIN 1"/>
    <property type="match status" value="1"/>
</dbReference>
<evidence type="ECO:0000256" key="3">
    <source>
        <dbReference type="ARBA" id="ARBA00022806"/>
    </source>
</evidence>
<dbReference type="Pfam" id="PF12137">
    <property type="entry name" value="RapA_C"/>
    <property type="match status" value="1"/>
</dbReference>
<dbReference type="PROSITE" id="PS51192">
    <property type="entry name" value="HELICASE_ATP_BIND_1"/>
    <property type="match status" value="1"/>
</dbReference>
<feature type="domain" description="Helicase C-terminal" evidence="10">
    <location>
        <begin position="436"/>
        <end position="599"/>
    </location>
</feature>
<keyword evidence="2" id="KW-0378">Hydrolase</keyword>
<dbReference type="Pfam" id="PF18337">
    <property type="entry name" value="Tudor_RapA"/>
    <property type="match status" value="1"/>
</dbReference>
<evidence type="ECO:0000256" key="2">
    <source>
        <dbReference type="ARBA" id="ARBA00022801"/>
    </source>
</evidence>
<dbReference type="InterPro" id="IPR022737">
    <property type="entry name" value="RapA_C"/>
</dbReference>
<evidence type="ECO:0000256" key="5">
    <source>
        <dbReference type="ARBA" id="ARBA00023015"/>
    </source>
</evidence>
<evidence type="ECO:0000256" key="8">
    <source>
        <dbReference type="ARBA" id="ARBA00023163"/>
    </source>
</evidence>
<feature type="domain" description="Helicase ATP-binding" evidence="9">
    <location>
        <begin position="160"/>
        <end position="332"/>
    </location>
</feature>
<dbReference type="InterPro" id="IPR057342">
    <property type="entry name" value="DEXDc_RapA"/>
</dbReference>
<evidence type="ECO:0000259" key="9">
    <source>
        <dbReference type="PROSITE" id="PS51192"/>
    </source>
</evidence>
<reference evidence="11 12" key="1">
    <citation type="submission" date="2024-02" db="EMBL/GenBank/DDBJ databases">
        <title>Rubritalea halochordaticola NBRC 107102.</title>
        <authorList>
            <person name="Ichikawa N."/>
            <person name="Katano-Makiyama Y."/>
            <person name="Hidaka K."/>
        </authorList>
    </citation>
    <scope>NUCLEOTIDE SEQUENCE [LARGE SCALE GENOMIC DNA]</scope>
    <source>
        <strain evidence="11 12">NBRC 107102</strain>
    </source>
</reference>
<name>A0ABP9UWD7_9BACT</name>
<dbReference type="InterPro" id="IPR006935">
    <property type="entry name" value="Helicase/UvrB_N"/>
</dbReference>
<dbReference type="Pfam" id="PF04851">
    <property type="entry name" value="ResIII"/>
    <property type="match status" value="1"/>
</dbReference>
<dbReference type="InterPro" id="IPR023949">
    <property type="entry name" value="Helicase_RapA"/>
</dbReference>
<evidence type="ECO:0000259" key="10">
    <source>
        <dbReference type="PROSITE" id="PS51194"/>
    </source>
</evidence>
<dbReference type="Pfam" id="PF18339">
    <property type="entry name" value="Tudor_1_RapA"/>
    <property type="match status" value="1"/>
</dbReference>
<proteinExistence type="inferred from homology"/>
<dbReference type="InterPro" id="IPR049730">
    <property type="entry name" value="SNF2/RAD54-like_C"/>
</dbReference>
<keyword evidence="5" id="KW-0805">Transcription regulation</keyword>
<dbReference type="Gene3D" id="3.40.50.300">
    <property type="entry name" value="P-loop containing nucleotide triphosphate hydrolases"/>
    <property type="match status" value="1"/>
</dbReference>
<dbReference type="RefSeq" id="WP_346187063.1">
    <property type="nucleotide sequence ID" value="NZ_BAABRL010000001.1"/>
</dbReference>
<evidence type="ECO:0000256" key="1">
    <source>
        <dbReference type="ARBA" id="ARBA00022741"/>
    </source>
</evidence>
<dbReference type="InterPro" id="IPR001650">
    <property type="entry name" value="Helicase_C-like"/>
</dbReference>
<evidence type="ECO:0000313" key="12">
    <source>
        <dbReference type="Proteomes" id="UP001424741"/>
    </source>
</evidence>
<dbReference type="InterPro" id="IPR027417">
    <property type="entry name" value="P-loop_NTPase"/>
</dbReference>
<dbReference type="HAMAP" id="MF_01821">
    <property type="entry name" value="Helicase_RapA"/>
    <property type="match status" value="1"/>
</dbReference>
<keyword evidence="12" id="KW-1185">Reference proteome</keyword>
<dbReference type="Proteomes" id="UP001424741">
    <property type="component" value="Unassembled WGS sequence"/>
</dbReference>
<keyword evidence="6" id="KW-0238">DNA-binding</keyword>
<keyword evidence="7" id="KW-0010">Activator</keyword>
<dbReference type="Gene3D" id="2.30.30.930">
    <property type="match status" value="1"/>
</dbReference>
<evidence type="ECO:0000256" key="4">
    <source>
        <dbReference type="ARBA" id="ARBA00022840"/>
    </source>
</evidence>
<sequence>MDRAAIIPGQRWVSDSEPEMGLGMILRVEHATLEVLFPAAEETRCYALESAPLRRVIYKVGEVIVTHDGKELEVSSLSEADGIVTYQTEEGDIPEAQLSDTMGFNMPHDRLYGGQVDEDHVYRLRAEALYRQNDIRKSPLRGYLGGRTDLLPHQLSIVSEVAKRLSPRVLLADEVGLGKTIEACMIMHRLHLTGRANRVLILLPEPLINQWFVELLRRFNMLFSIFYEGRCASIEENDPEANPFQDSQLVIASVDFLASDERRAEQAKEAGWDLLIVDEAHHLSWSQDEVSAEYEMVEGLASTVESVLLLTATPQQLGQEGHFARLRLLDPERFNDLDSFIAESEKYEEVATVVEQIENGDSVDLSQFSDHSSQVKELAEKLDSGDESARASLVESLLDGFGTGRVMFRNTRSSLTGFPERQAHLVELDGDEFEEKISWLVGLLNELGGEKVLLICETKEMVEEISEALLAEVQVNVAHFHEELSLLQRDRNAAYFAEDEGAQVLLCSEIGSEGRNFQFAHHLVLFDLPKDPELLEQRIGRLDRIGQTSTIHIHVPYALESSGELWARWYHEGLGALEQNVHGATEIFQVFEDELLDLEESFDEDDVERLIEATVEQRETVGQRLAGGYDRLLELNSYHPAEAKAVIKKLQAADADPHFEEFLVRMLDYFGLDVEDLSDRTYFIKPGNLITDAFPNIPDEGVSVTFDRAKALAREEMTFMTWDHPIARACFDLFLGSESGNATFGVWEKNGEKGILMEEYFVIEVIAPSDLHIDRFLPATPIRVVVDHNGADLSNEKALLNAKLRKGGLRKLLAKPVVKQHLVPKMLDQLESLAKAQMPAVIDGARKEMKKQLRAEIRRIKALAAVNPMIGEEEIEALENHMKVLDEAIQSARLRPDALRMVWIEPTR</sequence>
<dbReference type="PANTHER" id="PTHR45766">
    <property type="entry name" value="DNA ANNEALING HELICASE AND ENDONUCLEASE ZRANB3 FAMILY MEMBER"/>
    <property type="match status" value="1"/>
</dbReference>
<dbReference type="SMART" id="SM00487">
    <property type="entry name" value="DEXDc"/>
    <property type="match status" value="1"/>
</dbReference>
<accession>A0ABP9UWD7</accession>
<organism evidence="11 12">
    <name type="scientific">Rubritalea halochordaticola</name>
    <dbReference type="NCBI Taxonomy" id="714537"/>
    <lineage>
        <taxon>Bacteria</taxon>
        <taxon>Pseudomonadati</taxon>
        <taxon>Verrucomicrobiota</taxon>
        <taxon>Verrucomicrobiia</taxon>
        <taxon>Verrucomicrobiales</taxon>
        <taxon>Rubritaleaceae</taxon>
        <taxon>Rubritalea</taxon>
    </lineage>
</organism>
<dbReference type="SMART" id="SM00490">
    <property type="entry name" value="HELICc"/>
    <property type="match status" value="1"/>
</dbReference>
<keyword evidence="3" id="KW-0347">Helicase</keyword>
<keyword evidence="1" id="KW-0547">Nucleotide-binding</keyword>
<dbReference type="CDD" id="cd18793">
    <property type="entry name" value="SF2_C_SNF"/>
    <property type="match status" value="1"/>
</dbReference>
<dbReference type="InterPro" id="IPR040765">
    <property type="entry name" value="Tudor_1_RapA"/>
</dbReference>
<gene>
    <name evidence="11" type="primary">rapA</name>
    <name evidence="11" type="ORF">Rhal01_00170</name>
</gene>
<dbReference type="CDD" id="cd18011">
    <property type="entry name" value="DEXDc_RapA"/>
    <property type="match status" value="1"/>
</dbReference>
<evidence type="ECO:0000256" key="6">
    <source>
        <dbReference type="ARBA" id="ARBA00023125"/>
    </source>
</evidence>
<dbReference type="Gene3D" id="3.40.50.10810">
    <property type="entry name" value="Tandem AAA-ATPase domain"/>
    <property type="match status" value="1"/>
</dbReference>
<dbReference type="InterPro" id="IPR038718">
    <property type="entry name" value="SNF2-like_sf"/>
</dbReference>
<dbReference type="Pfam" id="PF00271">
    <property type="entry name" value="Helicase_C"/>
    <property type="match status" value="1"/>
</dbReference>
<dbReference type="PROSITE" id="PS51194">
    <property type="entry name" value="HELICASE_CTER"/>
    <property type="match status" value="1"/>
</dbReference>